<feature type="non-terminal residue" evidence="7">
    <location>
        <position position="351"/>
    </location>
</feature>
<dbReference type="Pfam" id="PF04055">
    <property type="entry name" value="Radical_SAM"/>
    <property type="match status" value="1"/>
</dbReference>
<name>A0A8J6TAE8_9DELT</name>
<dbReference type="InterPro" id="IPR058240">
    <property type="entry name" value="rSAM_sf"/>
</dbReference>
<dbReference type="InterPro" id="IPR006638">
    <property type="entry name" value="Elp3/MiaA/NifB-like_rSAM"/>
</dbReference>
<dbReference type="SUPFAM" id="SSF102114">
    <property type="entry name" value="Radical SAM enzymes"/>
    <property type="match status" value="1"/>
</dbReference>
<dbReference type="Gene3D" id="3.20.20.70">
    <property type="entry name" value="Aldolase class I"/>
    <property type="match status" value="1"/>
</dbReference>
<feature type="domain" description="Radical SAM core" evidence="6">
    <location>
        <begin position="10"/>
        <end position="242"/>
    </location>
</feature>
<comment type="cofactor">
    <cofactor evidence="1">
        <name>[4Fe-4S] cluster</name>
        <dbReference type="ChEBI" id="CHEBI:49883"/>
    </cofactor>
</comment>
<dbReference type="GO" id="GO:0003824">
    <property type="term" value="F:catalytic activity"/>
    <property type="evidence" value="ECO:0007669"/>
    <property type="project" value="InterPro"/>
</dbReference>
<dbReference type="SFLD" id="SFLDG01082">
    <property type="entry name" value="B12-binding_domain_containing"/>
    <property type="match status" value="1"/>
</dbReference>
<organism evidence="7 8">
    <name type="scientific">Candidatus Desulfacyla euxinica</name>
    <dbReference type="NCBI Taxonomy" id="2841693"/>
    <lineage>
        <taxon>Bacteria</taxon>
        <taxon>Deltaproteobacteria</taxon>
        <taxon>Candidatus Desulfacyla</taxon>
    </lineage>
</organism>
<keyword evidence="3" id="KW-0479">Metal-binding</keyword>
<dbReference type="AlphaFoldDB" id="A0A8J6TAE8"/>
<evidence type="ECO:0000256" key="3">
    <source>
        <dbReference type="ARBA" id="ARBA00022723"/>
    </source>
</evidence>
<dbReference type="PROSITE" id="PS51918">
    <property type="entry name" value="RADICAL_SAM"/>
    <property type="match status" value="1"/>
</dbReference>
<dbReference type="PANTHER" id="PTHR43409:SF4">
    <property type="entry name" value="RADICAL SAM SUPERFAMILY PROTEIN"/>
    <property type="match status" value="1"/>
</dbReference>
<dbReference type="GO" id="GO:0051536">
    <property type="term" value="F:iron-sulfur cluster binding"/>
    <property type="evidence" value="ECO:0007669"/>
    <property type="project" value="UniProtKB-KW"/>
</dbReference>
<dbReference type="PANTHER" id="PTHR43409">
    <property type="entry name" value="ANAEROBIC MAGNESIUM-PROTOPORPHYRIN IX MONOMETHYL ESTER CYCLASE-RELATED"/>
    <property type="match status" value="1"/>
</dbReference>
<keyword evidence="4" id="KW-0408">Iron</keyword>
<evidence type="ECO:0000256" key="4">
    <source>
        <dbReference type="ARBA" id="ARBA00023004"/>
    </source>
</evidence>
<dbReference type="GO" id="GO:0046872">
    <property type="term" value="F:metal ion binding"/>
    <property type="evidence" value="ECO:0007669"/>
    <property type="project" value="UniProtKB-KW"/>
</dbReference>
<dbReference type="InterPro" id="IPR013785">
    <property type="entry name" value="Aldolase_TIM"/>
</dbReference>
<protein>
    <submittedName>
        <fullName evidence="7">Radical SAM protein</fullName>
    </submittedName>
</protein>
<keyword evidence="5" id="KW-0411">Iron-sulfur</keyword>
<dbReference type="SMART" id="SM00729">
    <property type="entry name" value="Elp3"/>
    <property type="match status" value="1"/>
</dbReference>
<dbReference type="SFLD" id="SFLDS00029">
    <property type="entry name" value="Radical_SAM"/>
    <property type="match status" value="1"/>
</dbReference>
<evidence type="ECO:0000259" key="6">
    <source>
        <dbReference type="PROSITE" id="PS51918"/>
    </source>
</evidence>
<dbReference type="EMBL" id="JACNJD010000354">
    <property type="protein sequence ID" value="MBC8179166.1"/>
    <property type="molecule type" value="Genomic_DNA"/>
</dbReference>
<accession>A0A8J6TAE8</accession>
<reference evidence="7 8" key="1">
    <citation type="submission" date="2020-08" db="EMBL/GenBank/DDBJ databases">
        <title>Bridging the membrane lipid divide: bacteria of the FCB group superphylum have the potential to synthesize archaeal ether lipids.</title>
        <authorList>
            <person name="Villanueva L."/>
            <person name="Von Meijenfeldt F.A.B."/>
            <person name="Westbye A.B."/>
            <person name="Yadav S."/>
            <person name="Hopmans E.C."/>
            <person name="Dutilh B.E."/>
            <person name="Sinninghe Damste J.S."/>
        </authorList>
    </citation>
    <scope>NUCLEOTIDE SEQUENCE [LARGE SCALE GENOMIC DNA]</scope>
    <source>
        <strain evidence="7">NIOZ-UU27</strain>
    </source>
</reference>
<evidence type="ECO:0000256" key="1">
    <source>
        <dbReference type="ARBA" id="ARBA00001966"/>
    </source>
</evidence>
<proteinExistence type="predicted"/>
<sequence>MFEQGVIRPPSEANSLLVRVTRNCPWNRCLFCPAYKGTAFSRRSVVEIKKDLDEMAQYHGSYAAGITTAFFQDADSLILPTGELLEILTYLKMKFPGITRVTSYARAKSLKKKSIESLKTLKEAGLTRIHTGLESGSAKVLKLIQKGESPEEMVKGGQRVMAAGISLSEYIMPGIGGRALSRENAIETANVLNQIRPDFIRVRTFALPPNSPMESMVDDGRFTPLSDLEIVAEIHLLLSHMDEMPSHFRCADFSLNLLMHVDGHLNMDKARMLEELDQFLSLPIQDQKAYVLLQRSGHYGLHPLDMLKNQDVMAQLHEKLEDLEKDDPEGLDRYIRSMMACQLPRAQTDSW</sequence>
<dbReference type="Proteomes" id="UP000650524">
    <property type="component" value="Unassembled WGS sequence"/>
</dbReference>
<gene>
    <name evidence="7" type="ORF">H8E19_17325</name>
</gene>
<evidence type="ECO:0000313" key="8">
    <source>
        <dbReference type="Proteomes" id="UP000650524"/>
    </source>
</evidence>
<dbReference type="CDD" id="cd01335">
    <property type="entry name" value="Radical_SAM"/>
    <property type="match status" value="1"/>
</dbReference>
<dbReference type="SFLD" id="SFLDG01095">
    <property type="entry name" value="Uncharacterised_Radical_SAM_Su"/>
    <property type="match status" value="1"/>
</dbReference>
<evidence type="ECO:0000256" key="5">
    <source>
        <dbReference type="ARBA" id="ARBA00023014"/>
    </source>
</evidence>
<keyword evidence="2" id="KW-0949">S-adenosyl-L-methionine</keyword>
<evidence type="ECO:0000256" key="2">
    <source>
        <dbReference type="ARBA" id="ARBA00022691"/>
    </source>
</evidence>
<evidence type="ECO:0000313" key="7">
    <source>
        <dbReference type="EMBL" id="MBC8179166.1"/>
    </source>
</evidence>
<dbReference type="InterPro" id="IPR051198">
    <property type="entry name" value="BchE-like"/>
</dbReference>
<dbReference type="InterPro" id="IPR007197">
    <property type="entry name" value="rSAM"/>
</dbReference>
<comment type="caution">
    <text evidence="7">The sequence shown here is derived from an EMBL/GenBank/DDBJ whole genome shotgun (WGS) entry which is preliminary data.</text>
</comment>